<evidence type="ECO:0000313" key="2">
    <source>
        <dbReference type="EMBL" id="KGJ88656.1"/>
    </source>
</evidence>
<evidence type="ECO:0000313" key="3">
    <source>
        <dbReference type="Proteomes" id="UP000029843"/>
    </source>
</evidence>
<proteinExistence type="predicted"/>
<dbReference type="Proteomes" id="UP000029843">
    <property type="component" value="Unassembled WGS sequence"/>
</dbReference>
<dbReference type="PANTHER" id="PTHR12147">
    <property type="entry name" value="METALLOPEPTIDASE M28 FAMILY MEMBER"/>
    <property type="match status" value="1"/>
</dbReference>
<gene>
    <name evidence="2" type="ORF">ND2E_3954</name>
</gene>
<dbReference type="Pfam" id="PF04389">
    <property type="entry name" value="Peptidase_M28"/>
    <property type="match status" value="1"/>
</dbReference>
<protein>
    <submittedName>
        <fullName evidence="2">Peptidase M28</fullName>
    </submittedName>
</protein>
<dbReference type="SUPFAM" id="SSF53187">
    <property type="entry name" value="Zn-dependent exopeptidases"/>
    <property type="match status" value="1"/>
</dbReference>
<dbReference type="PATRIC" id="fig|28229.4.peg.3292"/>
<name>A0A099KEA1_COLPS</name>
<dbReference type="EMBL" id="JQED01000045">
    <property type="protein sequence ID" value="KGJ88656.1"/>
    <property type="molecule type" value="Genomic_DNA"/>
</dbReference>
<dbReference type="GO" id="GO:0006508">
    <property type="term" value="P:proteolysis"/>
    <property type="evidence" value="ECO:0007669"/>
    <property type="project" value="InterPro"/>
</dbReference>
<accession>A0A099KEA1</accession>
<dbReference type="Gene3D" id="3.40.630.10">
    <property type="entry name" value="Zn peptidases"/>
    <property type="match status" value="1"/>
</dbReference>
<organism evidence="2 3">
    <name type="scientific">Colwellia psychrerythraea</name>
    <name type="common">Vibrio psychroerythus</name>
    <dbReference type="NCBI Taxonomy" id="28229"/>
    <lineage>
        <taxon>Bacteria</taxon>
        <taxon>Pseudomonadati</taxon>
        <taxon>Pseudomonadota</taxon>
        <taxon>Gammaproteobacteria</taxon>
        <taxon>Alteromonadales</taxon>
        <taxon>Colwelliaceae</taxon>
        <taxon>Colwellia</taxon>
    </lineage>
</organism>
<comment type="caution">
    <text evidence="2">The sequence shown here is derived from an EMBL/GenBank/DDBJ whole genome shotgun (WGS) entry which is preliminary data.</text>
</comment>
<dbReference type="AlphaFoldDB" id="A0A099KEA1"/>
<dbReference type="InterPro" id="IPR045175">
    <property type="entry name" value="M28_fam"/>
</dbReference>
<evidence type="ECO:0000259" key="1">
    <source>
        <dbReference type="Pfam" id="PF04389"/>
    </source>
</evidence>
<dbReference type="InterPro" id="IPR007484">
    <property type="entry name" value="Peptidase_M28"/>
</dbReference>
<dbReference type="PANTHER" id="PTHR12147:SF26">
    <property type="entry name" value="PEPTIDASE M28 DOMAIN-CONTAINING PROTEIN"/>
    <property type="match status" value="1"/>
</dbReference>
<dbReference type="GO" id="GO:0008235">
    <property type="term" value="F:metalloexopeptidase activity"/>
    <property type="evidence" value="ECO:0007669"/>
    <property type="project" value="InterPro"/>
</dbReference>
<sequence>MIKVRKIIPLWLTGLVNFFVAWSSSGAGLDRFSDIITEKDNLSVLEHVKTLSSDYYSGRKLASQGNIDSQDYLVTSLKADSIPAFNNQYRHSFTKSSFFQSKQGTNIIGCIQGTHHKDKYIVLTAHYDHLGTIRNKIYNGADDNASGTAALLLYAKLLKDNPLKHSVILLFTDGEEVDLLGAKAFISQQKKLLNNVKLNINLDMIAGSKNTKKLRFLSKDLPKILSSQQLDELNQLQAYFKKNSLTQLTAGFRRIKSVGSNVNRANWLMASDHGVFSKAGIPFVYFGVGTHKNYHSELDDYDKINKNLYLAAISVIFQQLVYIDNAMYEVAIPD</sequence>
<reference evidence="2 3" key="1">
    <citation type="submission" date="2014-08" db="EMBL/GenBank/DDBJ databases">
        <title>Genomic and Phenotypic Diversity of Colwellia psychrerythraea strains from Disparate Marine Basins.</title>
        <authorList>
            <person name="Techtmann S.M."/>
            <person name="Stelling S.C."/>
            <person name="Utturkar S.M."/>
            <person name="Alshibli N."/>
            <person name="Harris A."/>
            <person name="Brown S.D."/>
            <person name="Hazen T.C."/>
        </authorList>
    </citation>
    <scope>NUCLEOTIDE SEQUENCE [LARGE SCALE GENOMIC DNA]</scope>
    <source>
        <strain evidence="2 3">ND2E</strain>
    </source>
</reference>
<feature type="domain" description="Peptidase M28" evidence="1">
    <location>
        <begin position="106"/>
        <end position="316"/>
    </location>
</feature>
<dbReference type="RefSeq" id="WP_223303662.1">
    <property type="nucleotide sequence ID" value="NZ_JQED01000045.1"/>
</dbReference>